<reference evidence="1" key="2">
    <citation type="submission" date="2022-06" db="UniProtKB">
        <authorList>
            <consortium name="EnsemblMetazoa"/>
        </authorList>
    </citation>
    <scope>IDENTIFICATION</scope>
</reference>
<dbReference type="RefSeq" id="XP_008187933.1">
    <property type="nucleotide sequence ID" value="XM_008189711.1"/>
</dbReference>
<proteinExistence type="predicted"/>
<organism evidence="1 2">
    <name type="scientific">Acyrthosiphon pisum</name>
    <name type="common">Pea aphid</name>
    <dbReference type="NCBI Taxonomy" id="7029"/>
    <lineage>
        <taxon>Eukaryota</taxon>
        <taxon>Metazoa</taxon>
        <taxon>Ecdysozoa</taxon>
        <taxon>Arthropoda</taxon>
        <taxon>Hexapoda</taxon>
        <taxon>Insecta</taxon>
        <taxon>Pterygota</taxon>
        <taxon>Neoptera</taxon>
        <taxon>Paraneoptera</taxon>
        <taxon>Hemiptera</taxon>
        <taxon>Sternorrhyncha</taxon>
        <taxon>Aphidomorpha</taxon>
        <taxon>Aphidoidea</taxon>
        <taxon>Aphididae</taxon>
        <taxon>Macrosiphini</taxon>
        <taxon>Acyrthosiphon</taxon>
    </lineage>
</organism>
<dbReference type="OrthoDB" id="6625405at2759"/>
<dbReference type="GeneID" id="103310671"/>
<dbReference type="Proteomes" id="UP000007819">
    <property type="component" value="Chromosome X"/>
</dbReference>
<dbReference type="EnsemblMetazoa" id="XM_008189711.1">
    <property type="protein sequence ID" value="XP_008187933.1"/>
    <property type="gene ID" value="LOC103310671"/>
</dbReference>
<accession>A0A8R2B998</accession>
<sequence length="109" mass="12710">MARVYTVHPSQIEYFHLRLLLHHVQCPTSFDFLKTLDGDLHPTFKSAFKALGLLEEDNQWKYTLVDASFSQSSEQISDLFAIILGFCYPSDPCILWETFKKRYVRGYSP</sequence>
<dbReference type="PANTHER" id="PTHR10492">
    <property type="match status" value="1"/>
</dbReference>
<dbReference type="PANTHER" id="PTHR10492:SF57">
    <property type="entry name" value="ATP-DEPENDENT DNA HELICASE"/>
    <property type="match status" value="1"/>
</dbReference>
<name>A0A8R2B998_ACYPI</name>
<evidence type="ECO:0000313" key="2">
    <source>
        <dbReference type="Proteomes" id="UP000007819"/>
    </source>
</evidence>
<reference evidence="2" key="1">
    <citation type="submission" date="2010-06" db="EMBL/GenBank/DDBJ databases">
        <authorList>
            <person name="Jiang H."/>
            <person name="Abraham K."/>
            <person name="Ali S."/>
            <person name="Alsbrooks S.L."/>
            <person name="Anim B.N."/>
            <person name="Anosike U.S."/>
            <person name="Attaway T."/>
            <person name="Bandaranaike D.P."/>
            <person name="Battles P.K."/>
            <person name="Bell S.N."/>
            <person name="Bell A.V."/>
            <person name="Beltran B."/>
            <person name="Bickham C."/>
            <person name="Bustamante Y."/>
            <person name="Caleb T."/>
            <person name="Canada A."/>
            <person name="Cardenas V."/>
            <person name="Carter K."/>
            <person name="Chacko J."/>
            <person name="Chandrabose M.N."/>
            <person name="Chavez D."/>
            <person name="Chavez A."/>
            <person name="Chen L."/>
            <person name="Chu H.-S."/>
            <person name="Claassen K.J."/>
            <person name="Cockrell R."/>
            <person name="Collins M."/>
            <person name="Cooper J.A."/>
            <person name="Cree A."/>
            <person name="Curry S.M."/>
            <person name="Da Y."/>
            <person name="Dao M.D."/>
            <person name="Das B."/>
            <person name="Davila M.-L."/>
            <person name="Davy-Carroll L."/>
            <person name="Denson S."/>
            <person name="Dinh H."/>
            <person name="Ebong V.E."/>
            <person name="Edwards J.R."/>
            <person name="Egan A."/>
            <person name="El-Daye J."/>
            <person name="Escobedo L."/>
            <person name="Fernandez S."/>
            <person name="Fernando P.R."/>
            <person name="Flagg N."/>
            <person name="Forbes L.D."/>
            <person name="Fowler R.G."/>
            <person name="Fu Q."/>
            <person name="Gabisi R.A."/>
            <person name="Ganer J."/>
            <person name="Garbino Pronczuk A."/>
            <person name="Garcia R.M."/>
            <person name="Garner T."/>
            <person name="Garrett T.E."/>
            <person name="Gonzalez D.A."/>
            <person name="Hamid H."/>
            <person name="Hawkins E.S."/>
            <person name="Hirani K."/>
            <person name="Hogues M.E."/>
            <person name="Hollins B."/>
            <person name="Hsiao C.-H."/>
            <person name="Jabil R."/>
            <person name="James M.L."/>
            <person name="Jhangiani S.N."/>
            <person name="Johnson B."/>
            <person name="Johnson Q."/>
            <person name="Joshi V."/>
            <person name="Kalu J.B."/>
            <person name="Kam C."/>
            <person name="Kashfia A."/>
            <person name="Keebler J."/>
            <person name="Kisamo H."/>
            <person name="Kovar C.L."/>
            <person name="Lago L.A."/>
            <person name="Lai C.-Y."/>
            <person name="Laidlaw J."/>
            <person name="Lara F."/>
            <person name="Le T.-K."/>
            <person name="Lee S.L."/>
            <person name="Legall F.H."/>
            <person name="Lemon S.J."/>
            <person name="Lewis L.R."/>
            <person name="Li B."/>
            <person name="Liu Y."/>
            <person name="Liu Y.-S."/>
            <person name="Lopez J."/>
            <person name="Lozado R.J."/>
            <person name="Lu J."/>
            <person name="Madu R.C."/>
            <person name="Maheshwari M."/>
            <person name="Maheshwari R."/>
            <person name="Malloy K."/>
            <person name="Martinez E."/>
            <person name="Mathew T."/>
            <person name="Mercado I.C."/>
            <person name="Mercado C."/>
            <person name="Meyer B."/>
            <person name="Montgomery K."/>
            <person name="Morgan M.B."/>
            <person name="Munidasa M."/>
            <person name="Nazareth L.V."/>
            <person name="Nelson J."/>
            <person name="Ng B.M."/>
            <person name="Nguyen N.B."/>
            <person name="Nguyen P.Q."/>
            <person name="Nguyen T."/>
            <person name="Obregon M."/>
            <person name="Okwuonu G.O."/>
            <person name="Onwere C.G."/>
            <person name="Orozco G."/>
            <person name="Parra A."/>
            <person name="Patel S."/>
            <person name="Patil S."/>
            <person name="Perez A."/>
            <person name="Perez Y."/>
            <person name="Pham C."/>
            <person name="Primus E.L."/>
            <person name="Pu L.-L."/>
            <person name="Puazo M."/>
            <person name="Qin X."/>
            <person name="Quiroz J.B."/>
            <person name="Reese J."/>
            <person name="Richards S."/>
            <person name="Rives C.M."/>
            <person name="Robberts R."/>
            <person name="Ruiz S.J."/>
            <person name="Ruiz M.J."/>
            <person name="Santibanez J."/>
            <person name="Schneider B.W."/>
            <person name="Sisson I."/>
            <person name="Smith M."/>
            <person name="Sodergren E."/>
            <person name="Song X.-Z."/>
            <person name="Song B.B."/>
            <person name="Summersgill H."/>
            <person name="Thelus R."/>
            <person name="Thornton R.D."/>
            <person name="Trejos Z.Y."/>
            <person name="Usmani K."/>
            <person name="Vattathil S."/>
            <person name="Villasana D."/>
            <person name="Walker D.L."/>
            <person name="Wang S."/>
            <person name="Wang K."/>
            <person name="White C.S."/>
            <person name="Williams A.C."/>
            <person name="Williamson J."/>
            <person name="Wilson K."/>
            <person name="Woghiren I.O."/>
            <person name="Woodworth J.R."/>
            <person name="Worley K.C."/>
            <person name="Wright R.A."/>
            <person name="Wu W."/>
            <person name="Young L."/>
            <person name="Zhang L."/>
            <person name="Zhang J."/>
            <person name="Zhu Y."/>
            <person name="Muzny D.M."/>
            <person name="Weinstock G."/>
            <person name="Gibbs R.A."/>
        </authorList>
    </citation>
    <scope>NUCLEOTIDE SEQUENCE [LARGE SCALE GENOMIC DNA]</scope>
    <source>
        <strain evidence="2">LSR1</strain>
    </source>
</reference>
<evidence type="ECO:0000313" key="1">
    <source>
        <dbReference type="EnsemblMetazoa" id="XP_008187933.1"/>
    </source>
</evidence>
<dbReference type="AlphaFoldDB" id="A0A8R2B998"/>
<protein>
    <submittedName>
        <fullName evidence="1">Uncharacterized protein</fullName>
    </submittedName>
</protein>
<dbReference type="KEGG" id="api:103310671"/>
<keyword evidence="2" id="KW-1185">Reference proteome</keyword>